<evidence type="ECO:0000313" key="3">
    <source>
        <dbReference type="Proteomes" id="UP000214646"/>
    </source>
</evidence>
<name>A0A225DDV8_9BACT</name>
<feature type="domain" description="Peptidase M28" evidence="1">
    <location>
        <begin position="687"/>
        <end position="783"/>
    </location>
</feature>
<dbReference type="InterPro" id="IPR007484">
    <property type="entry name" value="Peptidase_M28"/>
</dbReference>
<dbReference type="AlphaFoldDB" id="A0A225DDV8"/>
<keyword evidence="3" id="KW-1185">Reference proteome</keyword>
<proteinExistence type="predicted"/>
<dbReference type="Gene3D" id="3.40.630.10">
    <property type="entry name" value="Zn peptidases"/>
    <property type="match status" value="1"/>
</dbReference>
<evidence type="ECO:0000259" key="1">
    <source>
        <dbReference type="Pfam" id="PF04389"/>
    </source>
</evidence>
<dbReference type="Proteomes" id="UP000214646">
    <property type="component" value="Unassembled WGS sequence"/>
</dbReference>
<sequence>MATIGWQKLIPDGDVFRGEGRYPIDAYSEFLPAPRFGWKAYGDQTPDPELFSVDDPFGWAVGEFQEVEELQPGLVQIGKQVLGQMAKLLDGNPNTGIPKLDLVNNPFWPPELAAEPKLPQERCVTLLPLALSQTQDDKGRVRWTLFGISEQGPGKAFWKSFYTAPKKEAPAEDGVAFFCRLLQTVYGVEVAGIDGLRAAGFRILPDDEPLQPHWAEQLPSWTAPLVLSDRPGREKVKYLLTFRPFGRLPASVRRAYLAGDLCLLPFPGSLTFWGVPGYHQLAREMPLALQIPLVLGVARHRIPSGVRVPQSGFLHEPTDDRPDAGAHASHVKNTYKRTHRWDKILRDADELALIGKEDKLLHVLFSTIPDDVSLYDKPMARNVQLWTEDHRLLLDGPTATPDQLKHAMRTVQAGGLFGYRFLFPAMRVGRHEVYWHRPLVAYRDADGKPAILPGAPLGYLTAYPAAAPKLDKPIELWPRIRHRPLPAAVAILHQPGNGHATLPFIRGARKLLDAHRKRGDTPLPRALARQLVAPKHGQTLDSWLDAVPGEPLAAAVRALIEPSDAPLPRRRGAKVPDSLTYRRSAMRAFEVLYWKTIASLSEGTFLNKNNADCVRDEITKKMLPYHERHLEGLGDFLLAYYDRKIAAAGLTGKAVAGEIPFRWRTDFDYSWMGGWLKNQESSAERDLITVIPGRDRTRAVVMSDHYDTAYMADKYYLELGGCGARMSACGADDNHSATAAMMLAAPIFLEMSKKGQLGCDVWLIHLTGEEFPADCLGARALTQRLVEGTLRLHAPGGKTTDLSGVTVKGLYVSDMIAHNNDRERDIFQISPGNDPASYWLAEQAHLAAEVWNASVPEWNKHPDRAGRPRGRRSPHGAAVPEIAPFLALSGEVRTPLDPRSTLYNTDGQVFSDAGVPCVLFMENYDINRTGYHDTHDTMENIDLDYGAAVCAITIESVARAATEEPPKQT</sequence>
<comment type="caution">
    <text evidence="2">The sequence shown here is derived from an EMBL/GenBank/DDBJ whole genome shotgun (WGS) entry which is preliminary data.</text>
</comment>
<dbReference type="SUPFAM" id="SSF53187">
    <property type="entry name" value="Zn-dependent exopeptidases"/>
    <property type="match status" value="1"/>
</dbReference>
<protein>
    <recommendedName>
        <fullName evidence="1">Peptidase M28 domain-containing protein</fullName>
    </recommendedName>
</protein>
<reference evidence="3" key="1">
    <citation type="submission" date="2017-06" db="EMBL/GenBank/DDBJ databases">
        <title>Genome analysis of Fimbriiglobus ruber SP5, the first member of the order Planctomycetales with confirmed chitinolytic capability.</title>
        <authorList>
            <person name="Ravin N.V."/>
            <person name="Rakitin A.L."/>
            <person name="Ivanova A.A."/>
            <person name="Beletsky A.V."/>
            <person name="Kulichevskaya I.S."/>
            <person name="Mardanov A.V."/>
            <person name="Dedysh S.N."/>
        </authorList>
    </citation>
    <scope>NUCLEOTIDE SEQUENCE [LARGE SCALE GENOMIC DNA]</scope>
    <source>
        <strain evidence="3">SP5</strain>
    </source>
</reference>
<dbReference type="OrthoDB" id="1521787at2"/>
<gene>
    <name evidence="2" type="ORF">FRUB_08089</name>
</gene>
<dbReference type="RefSeq" id="WP_088258708.1">
    <property type="nucleotide sequence ID" value="NZ_NIDE01000017.1"/>
</dbReference>
<evidence type="ECO:0000313" key="2">
    <source>
        <dbReference type="EMBL" id="OWK35526.1"/>
    </source>
</evidence>
<dbReference type="Pfam" id="PF04389">
    <property type="entry name" value="Peptidase_M28"/>
    <property type="match status" value="1"/>
</dbReference>
<organism evidence="2 3">
    <name type="scientific">Fimbriiglobus ruber</name>
    <dbReference type="NCBI Taxonomy" id="1908690"/>
    <lineage>
        <taxon>Bacteria</taxon>
        <taxon>Pseudomonadati</taxon>
        <taxon>Planctomycetota</taxon>
        <taxon>Planctomycetia</taxon>
        <taxon>Gemmatales</taxon>
        <taxon>Gemmataceae</taxon>
        <taxon>Fimbriiglobus</taxon>
    </lineage>
</organism>
<accession>A0A225DDV8</accession>
<dbReference type="EMBL" id="NIDE01000017">
    <property type="protein sequence ID" value="OWK35526.1"/>
    <property type="molecule type" value="Genomic_DNA"/>
</dbReference>